<evidence type="ECO:0000256" key="2">
    <source>
        <dbReference type="SAM" id="Phobius"/>
    </source>
</evidence>
<evidence type="ECO:0000313" key="5">
    <source>
        <dbReference type="Proteomes" id="UP000189177"/>
    </source>
</evidence>
<dbReference type="AlphaFoldDB" id="A0A1V2ZV61"/>
<evidence type="ECO:0000256" key="1">
    <source>
        <dbReference type="SAM" id="MobiDB-lite"/>
    </source>
</evidence>
<name>A0A1V2ZV61_9GAMM</name>
<dbReference type="CDD" id="cd01949">
    <property type="entry name" value="GGDEF"/>
    <property type="match status" value="1"/>
</dbReference>
<dbReference type="PANTHER" id="PTHR46663:SF4">
    <property type="entry name" value="DIGUANYLATE CYCLASE DGCT-RELATED"/>
    <property type="match status" value="1"/>
</dbReference>
<comment type="caution">
    <text evidence="4">The sequence shown here is derived from an EMBL/GenBank/DDBJ whole genome shotgun (WGS) entry which is preliminary data.</text>
</comment>
<dbReference type="SMART" id="SM00267">
    <property type="entry name" value="GGDEF"/>
    <property type="match status" value="1"/>
</dbReference>
<dbReference type="InterPro" id="IPR029787">
    <property type="entry name" value="Nucleotide_cyclase"/>
</dbReference>
<protein>
    <submittedName>
        <fullName evidence="4">GGDEF domain-containing protein</fullName>
    </submittedName>
</protein>
<keyword evidence="5" id="KW-1185">Reference proteome</keyword>
<dbReference type="OrthoDB" id="9812260at2"/>
<feature type="transmembrane region" description="Helical" evidence="2">
    <location>
        <begin position="14"/>
        <end position="38"/>
    </location>
</feature>
<dbReference type="Proteomes" id="UP000189177">
    <property type="component" value="Unassembled WGS sequence"/>
</dbReference>
<keyword evidence="2" id="KW-0812">Transmembrane</keyword>
<dbReference type="RefSeq" id="WP_077244905.1">
    <property type="nucleotide sequence ID" value="NZ_MUZR01000068.1"/>
</dbReference>
<gene>
    <name evidence="4" type="ORF">B1A74_13270</name>
</gene>
<feature type="transmembrane region" description="Helical" evidence="2">
    <location>
        <begin position="197"/>
        <end position="215"/>
    </location>
</feature>
<evidence type="ECO:0000313" key="4">
    <source>
        <dbReference type="EMBL" id="OOC09008.1"/>
    </source>
</evidence>
<dbReference type="EMBL" id="MUZR01000068">
    <property type="protein sequence ID" value="OOC09008.1"/>
    <property type="molecule type" value="Genomic_DNA"/>
</dbReference>
<accession>A0A1V2ZV61</accession>
<reference evidence="4 5" key="1">
    <citation type="submission" date="2017-02" db="EMBL/GenBank/DDBJ databases">
        <title>Genomic diversity within the haloalkaliphilic genus Thioalkalivibrio.</title>
        <authorList>
            <person name="Ahn A.-C."/>
            <person name="Meier-Kolthoff J."/>
            <person name="Overmars L."/>
            <person name="Richter M."/>
            <person name="Woyke T."/>
            <person name="Sorokin D.Y."/>
            <person name="Muyzer G."/>
        </authorList>
    </citation>
    <scope>NUCLEOTIDE SEQUENCE [LARGE SCALE GENOMIC DNA]</scope>
    <source>
        <strain evidence="4 5">HL17</strain>
    </source>
</reference>
<dbReference type="NCBIfam" id="TIGR00254">
    <property type="entry name" value="GGDEF"/>
    <property type="match status" value="1"/>
</dbReference>
<organism evidence="4 5">
    <name type="scientific">Thioalkalivibrio halophilus</name>
    <dbReference type="NCBI Taxonomy" id="252474"/>
    <lineage>
        <taxon>Bacteria</taxon>
        <taxon>Pseudomonadati</taxon>
        <taxon>Pseudomonadota</taxon>
        <taxon>Gammaproteobacteria</taxon>
        <taxon>Chromatiales</taxon>
        <taxon>Ectothiorhodospiraceae</taxon>
        <taxon>Thioalkalivibrio</taxon>
    </lineage>
</organism>
<dbReference type="InterPro" id="IPR052163">
    <property type="entry name" value="DGC-Regulatory_Protein"/>
</dbReference>
<keyword evidence="2" id="KW-1133">Transmembrane helix</keyword>
<feature type="region of interest" description="Disordered" evidence="1">
    <location>
        <begin position="364"/>
        <end position="401"/>
    </location>
</feature>
<dbReference type="InterPro" id="IPR043128">
    <property type="entry name" value="Rev_trsase/Diguanyl_cyclase"/>
</dbReference>
<dbReference type="PANTHER" id="PTHR46663">
    <property type="entry name" value="DIGUANYLATE CYCLASE DGCT-RELATED"/>
    <property type="match status" value="1"/>
</dbReference>
<keyword evidence="2" id="KW-0472">Membrane</keyword>
<dbReference type="Pfam" id="PF00990">
    <property type="entry name" value="GGDEF"/>
    <property type="match status" value="1"/>
</dbReference>
<dbReference type="Gene3D" id="3.30.70.270">
    <property type="match status" value="1"/>
</dbReference>
<sequence>MQFSQRVKRIGGRLVNAITLAFVVLLAGMLVVVANSVWQNQRLLDELHHMTEERAQRIQLASDLLEAAYNRHQTMVNQVLTDDPFERDDLLMEYHHWGHRVGEVREALDERVTEAVARERLEEQDALIPEIVELQDEVVDLAARDEIEPAMAILSDRLFELDREFDISIEELRAHERAQMEAAAERAREVGANTQRFMLVFGGGGVLFALALTLVTRRTLVAMHHDLREQASRLEEAGRRLEHEATHDALTGLPNRRAFYRQLEEAIERAGETGETFSVAFIDLDQFKPVNDRLGHAAGDELLGVVARRLQEAVPESAYVARVGGDEFAVLLADEASPETAGERLKAAVSRPAQLAAGEVTPAMTLGWADGPGDGDPDTLLGRADREMYARKAGRTPTPSL</sequence>
<evidence type="ECO:0000259" key="3">
    <source>
        <dbReference type="PROSITE" id="PS50887"/>
    </source>
</evidence>
<dbReference type="InterPro" id="IPR000160">
    <property type="entry name" value="GGDEF_dom"/>
</dbReference>
<proteinExistence type="predicted"/>
<dbReference type="SUPFAM" id="SSF55073">
    <property type="entry name" value="Nucleotide cyclase"/>
    <property type="match status" value="1"/>
</dbReference>
<feature type="domain" description="GGDEF" evidence="3">
    <location>
        <begin position="275"/>
        <end position="401"/>
    </location>
</feature>
<dbReference type="PROSITE" id="PS50887">
    <property type="entry name" value="GGDEF"/>
    <property type="match status" value="1"/>
</dbReference>
<dbReference type="STRING" id="252474.B1A74_13270"/>